<accession>A0A484U590</accession>
<dbReference type="Gene3D" id="3.40.50.150">
    <property type="entry name" value="Vaccinia Virus protein VP39"/>
    <property type="match status" value="1"/>
</dbReference>
<sequence>MSDTSHNVFRGALVAPDTYEALREREGGFFDSQGTFYPFVGEGTRVVDFIAPHAAGQFDRDNLEMYNSAHSVDIYRNFLNWLFETFDVQEEAFRAELLSHLRLGPGMRVLIAGCGLGEDIALVSDQVGSTGEVHAQDLSKAMVLEAASKNAQPHIGFTISNALHLPYPTGYFDAVFHFGGINLFGGDMRVAVAELDRVCKEGGRVVFGDEGIAAHLRGTEYYEVAVRNNALWGREAPMAALPHGARDVQLNYVLGNCFYLIGYVSGKTLPYMNIDVPHQGTRGGTARTRYFGQIEGVSAEVKAKLYAKARKDGVSAHDLLEKLLSAHL</sequence>
<evidence type="ECO:0000259" key="1">
    <source>
        <dbReference type="Pfam" id="PF13649"/>
    </source>
</evidence>
<evidence type="ECO:0000313" key="3">
    <source>
        <dbReference type="EMBL" id="VFR81205.1"/>
    </source>
</evidence>
<name>A0A484U590_9ZZZZ</name>
<dbReference type="InterPro" id="IPR041698">
    <property type="entry name" value="Methyltransf_25"/>
</dbReference>
<gene>
    <name evidence="2" type="ORF">ISE1_4045</name>
    <name evidence="3" type="ORF">ISE2_4027</name>
</gene>
<dbReference type="SUPFAM" id="SSF53335">
    <property type="entry name" value="S-adenosyl-L-methionine-dependent methyltransferases"/>
    <property type="match status" value="1"/>
</dbReference>
<dbReference type="CDD" id="cd02440">
    <property type="entry name" value="AdoMet_MTases"/>
    <property type="match status" value="1"/>
</dbReference>
<evidence type="ECO:0000313" key="2">
    <source>
        <dbReference type="EMBL" id="VFR68924.1"/>
    </source>
</evidence>
<dbReference type="AlphaFoldDB" id="A0A484U590"/>
<reference evidence="3" key="1">
    <citation type="submission" date="2019-03" db="EMBL/GenBank/DDBJ databases">
        <authorList>
            <person name="Danneels B."/>
        </authorList>
    </citation>
    <scope>NUCLEOTIDE SEQUENCE</scope>
</reference>
<dbReference type="EMBL" id="CAADIN010000009">
    <property type="protein sequence ID" value="VFR81205.1"/>
    <property type="molecule type" value="Genomic_DNA"/>
</dbReference>
<dbReference type="Pfam" id="PF13649">
    <property type="entry name" value="Methyltransf_25"/>
    <property type="match status" value="1"/>
</dbReference>
<dbReference type="EMBL" id="CAADIM010000011">
    <property type="protein sequence ID" value="VFR68924.1"/>
    <property type="molecule type" value="Genomic_DNA"/>
</dbReference>
<dbReference type="InterPro" id="IPR029063">
    <property type="entry name" value="SAM-dependent_MTases_sf"/>
</dbReference>
<proteinExistence type="predicted"/>
<organism evidence="3">
    <name type="scientific">plant metagenome</name>
    <dbReference type="NCBI Taxonomy" id="1297885"/>
    <lineage>
        <taxon>unclassified sequences</taxon>
        <taxon>metagenomes</taxon>
        <taxon>organismal metagenomes</taxon>
    </lineage>
</organism>
<feature type="domain" description="Methyltransferase" evidence="1">
    <location>
        <begin position="109"/>
        <end position="203"/>
    </location>
</feature>
<protein>
    <recommendedName>
        <fullName evidence="1">Methyltransferase domain-containing protein</fullName>
    </recommendedName>
</protein>